<dbReference type="PANTHER" id="PTHR47245">
    <property type="entry name" value="PEPTIDYLPROLYL ISOMERASE"/>
    <property type="match status" value="1"/>
</dbReference>
<evidence type="ECO:0000313" key="4">
    <source>
        <dbReference type="EMBL" id="BCR05774.1"/>
    </source>
</evidence>
<evidence type="ECO:0000256" key="2">
    <source>
        <dbReference type="SAM" id="SignalP"/>
    </source>
</evidence>
<dbReference type="Pfam" id="PF13616">
    <property type="entry name" value="Rotamase_3"/>
    <property type="match status" value="1"/>
</dbReference>
<keyword evidence="1" id="KW-0697">Rotamase</keyword>
<dbReference type="GO" id="GO:0016853">
    <property type="term" value="F:isomerase activity"/>
    <property type="evidence" value="ECO:0007669"/>
    <property type="project" value="UniProtKB-KW"/>
</dbReference>
<dbReference type="SUPFAM" id="SSF54534">
    <property type="entry name" value="FKBP-like"/>
    <property type="match status" value="1"/>
</dbReference>
<dbReference type="InterPro" id="IPR050245">
    <property type="entry name" value="PrsA_foldase"/>
</dbReference>
<dbReference type="SUPFAM" id="SSF109998">
    <property type="entry name" value="Triger factor/SurA peptide-binding domain-like"/>
    <property type="match status" value="1"/>
</dbReference>
<dbReference type="InterPro" id="IPR027304">
    <property type="entry name" value="Trigger_fact/SurA_dom_sf"/>
</dbReference>
<sequence length="321" mass="35890">MSLPKCRLLLTALVLLSVVSVALAQESAEGLVAKVGGVPVTRFELQQQVQKVLPMQVGFHGRLSEEKLAEIKQKALDELIEQAYKVQYAIREEIAVDNAAVQEALQPIIDKYGSEQGLQQALGKVSLQDFRAVLYRQLLAAKAEKLAIDDKVKVSDEEVAAFYRKHQEGYVRPRQFKASHILVKVNPSSNAEERAALKKRAEELAAKAKAGEDFYNLAYYNSDDRSKYVGGDLGYFHEGQTVAEFEAALKKLKAGEISDPVKTMYGFHIIKLVEVNESRQLGFEEVAGKIRQTLESGKRKELYEAWLAGLEKQYAVEKFNP</sequence>
<protein>
    <submittedName>
        <fullName evidence="4">Peptidylprolyl isomerase</fullName>
    </submittedName>
</protein>
<keyword evidence="5" id="KW-1185">Reference proteome</keyword>
<reference evidence="4 5" key="1">
    <citation type="journal article" date="2016" name="C (Basel)">
        <title>Selective Growth of and Electricity Production by Marine Exoelectrogenic Bacteria in Self-Aggregated Hydrogel of Microbially Reduced Graphene Oxide.</title>
        <authorList>
            <person name="Yoshida N."/>
            <person name="Goto Y."/>
            <person name="Miyata Y."/>
        </authorList>
    </citation>
    <scope>NUCLEOTIDE SEQUENCE [LARGE SCALE GENOMIC DNA]</scope>
    <source>
        <strain evidence="4 5">NIT-T3</strain>
    </source>
</reference>
<evidence type="ECO:0000256" key="1">
    <source>
        <dbReference type="PROSITE-ProRule" id="PRU00278"/>
    </source>
</evidence>
<reference evidence="4 5" key="2">
    <citation type="journal article" date="2021" name="Int. J. Syst. Evol. Microbiol.">
        <title>Isolation and Polyphasic Characterization of Desulfuromonas versatilis sp. Nov., an Electrogenic Bacteria Capable of Versatile Metabolism Isolated from a Graphene Oxide-Reducing Enrichment Culture.</title>
        <authorList>
            <person name="Xie L."/>
            <person name="Yoshida N."/>
            <person name="Ishii S."/>
            <person name="Meng L."/>
        </authorList>
    </citation>
    <scope>NUCLEOTIDE SEQUENCE [LARGE SCALE GENOMIC DNA]</scope>
    <source>
        <strain evidence="4 5">NIT-T3</strain>
    </source>
</reference>
<keyword evidence="2" id="KW-0732">Signal</keyword>
<evidence type="ECO:0000313" key="5">
    <source>
        <dbReference type="Proteomes" id="UP001319827"/>
    </source>
</evidence>
<keyword evidence="1 4" id="KW-0413">Isomerase</keyword>
<organism evidence="4 5">
    <name type="scientific">Desulfuromonas versatilis</name>
    <dbReference type="NCBI Taxonomy" id="2802975"/>
    <lineage>
        <taxon>Bacteria</taxon>
        <taxon>Pseudomonadati</taxon>
        <taxon>Thermodesulfobacteriota</taxon>
        <taxon>Desulfuromonadia</taxon>
        <taxon>Desulfuromonadales</taxon>
        <taxon>Desulfuromonadaceae</taxon>
        <taxon>Desulfuromonas</taxon>
    </lineage>
</organism>
<name>A0ABM8HUW7_9BACT</name>
<dbReference type="InterPro" id="IPR000297">
    <property type="entry name" value="PPIase_PpiC"/>
</dbReference>
<dbReference type="Gene3D" id="3.10.50.40">
    <property type="match status" value="1"/>
</dbReference>
<dbReference type="EMBL" id="AP024355">
    <property type="protein sequence ID" value="BCR05774.1"/>
    <property type="molecule type" value="Genomic_DNA"/>
</dbReference>
<feature type="domain" description="PpiC" evidence="3">
    <location>
        <begin position="173"/>
        <end position="274"/>
    </location>
</feature>
<dbReference type="InterPro" id="IPR046357">
    <property type="entry name" value="PPIase_dom_sf"/>
</dbReference>
<feature type="signal peptide" evidence="2">
    <location>
        <begin position="1"/>
        <end position="24"/>
    </location>
</feature>
<proteinExistence type="predicted"/>
<dbReference type="PANTHER" id="PTHR47245:SF2">
    <property type="entry name" value="PEPTIDYL-PROLYL CIS-TRANS ISOMERASE HP_0175-RELATED"/>
    <property type="match status" value="1"/>
</dbReference>
<dbReference type="PROSITE" id="PS50198">
    <property type="entry name" value="PPIC_PPIASE_2"/>
    <property type="match status" value="1"/>
</dbReference>
<feature type="chain" id="PRO_5046059917" evidence="2">
    <location>
        <begin position="25"/>
        <end position="321"/>
    </location>
</feature>
<dbReference type="Proteomes" id="UP001319827">
    <property type="component" value="Chromosome"/>
</dbReference>
<dbReference type="Gene3D" id="1.10.4030.10">
    <property type="entry name" value="Porin chaperone SurA, peptide-binding domain"/>
    <property type="match status" value="1"/>
</dbReference>
<evidence type="ECO:0000259" key="3">
    <source>
        <dbReference type="PROSITE" id="PS50198"/>
    </source>
</evidence>
<dbReference type="Pfam" id="PF13624">
    <property type="entry name" value="SurA_N_3"/>
    <property type="match status" value="1"/>
</dbReference>
<dbReference type="RefSeq" id="WP_221249178.1">
    <property type="nucleotide sequence ID" value="NZ_AP024355.1"/>
</dbReference>
<accession>A0ABM8HUW7</accession>
<gene>
    <name evidence="4" type="ORF">DESUT3_28430</name>
</gene>